<accession>A0A1G9WPB1</accession>
<proteinExistence type="predicted"/>
<dbReference type="RefSeq" id="WP_089733102.1">
    <property type="nucleotide sequence ID" value="NZ_FNIA01000008.1"/>
</dbReference>
<dbReference type="Pfam" id="PF01584">
    <property type="entry name" value="CheW"/>
    <property type="match status" value="1"/>
</dbReference>
<dbReference type="SMART" id="SM00260">
    <property type="entry name" value="CheW"/>
    <property type="match status" value="1"/>
</dbReference>
<evidence type="ECO:0000256" key="1">
    <source>
        <dbReference type="SAM" id="MobiDB-lite"/>
    </source>
</evidence>
<reference evidence="3 4" key="1">
    <citation type="submission" date="2016-10" db="EMBL/GenBank/DDBJ databases">
        <authorList>
            <person name="de Groot N.N."/>
        </authorList>
    </citation>
    <scope>NUCLEOTIDE SEQUENCE [LARGE SCALE GENOMIC DNA]</scope>
    <source>
        <strain evidence="4">EB21,IBRC-M 10013,KCTC 4048</strain>
    </source>
</reference>
<keyword evidence="4" id="KW-1185">Reference proteome</keyword>
<dbReference type="InterPro" id="IPR036061">
    <property type="entry name" value="CheW-like_dom_sf"/>
</dbReference>
<organism evidence="3 4">
    <name type="scientific">Haloarchaeobius iranensis</name>
    <dbReference type="NCBI Taxonomy" id="996166"/>
    <lineage>
        <taxon>Archaea</taxon>
        <taxon>Methanobacteriati</taxon>
        <taxon>Methanobacteriota</taxon>
        <taxon>Stenosarchaea group</taxon>
        <taxon>Halobacteria</taxon>
        <taxon>Halobacteriales</taxon>
        <taxon>Halorubellaceae</taxon>
        <taxon>Haloarchaeobius</taxon>
    </lineage>
</organism>
<gene>
    <name evidence="3" type="ORF">SAMN05192554_108164</name>
</gene>
<dbReference type="Gene3D" id="2.40.50.180">
    <property type="entry name" value="CheA-289, Domain 4"/>
    <property type="match status" value="1"/>
</dbReference>
<dbReference type="AlphaFoldDB" id="A0A1G9WPB1"/>
<dbReference type="STRING" id="996166.SAMN05192554_108164"/>
<dbReference type="InterPro" id="IPR039315">
    <property type="entry name" value="CheW"/>
</dbReference>
<dbReference type="PANTHER" id="PTHR22617">
    <property type="entry name" value="CHEMOTAXIS SENSOR HISTIDINE KINASE-RELATED"/>
    <property type="match status" value="1"/>
</dbReference>
<dbReference type="GO" id="GO:0006935">
    <property type="term" value="P:chemotaxis"/>
    <property type="evidence" value="ECO:0007669"/>
    <property type="project" value="InterPro"/>
</dbReference>
<dbReference type="Proteomes" id="UP000199370">
    <property type="component" value="Unassembled WGS sequence"/>
</dbReference>
<dbReference type="GO" id="GO:0005829">
    <property type="term" value="C:cytosol"/>
    <property type="evidence" value="ECO:0007669"/>
    <property type="project" value="TreeGrafter"/>
</dbReference>
<feature type="region of interest" description="Disordered" evidence="1">
    <location>
        <begin position="14"/>
        <end position="41"/>
    </location>
</feature>
<name>A0A1G9WPB1_9EURY</name>
<dbReference type="InterPro" id="IPR002545">
    <property type="entry name" value="CheW-lke_dom"/>
</dbReference>
<dbReference type="PANTHER" id="PTHR22617:SF23">
    <property type="entry name" value="CHEMOTAXIS PROTEIN CHEW"/>
    <property type="match status" value="1"/>
</dbReference>
<sequence>MSADLPDELVDVEVEADAEALDPDATTERPDDTAREQEDEETERFVIFRLGEKSFAVSVDAVKSIVKVSERTRVPRTSPAIDGIMDLRGEITAVIEPRVHFRIDADPAPFERQRIIVFDRTADKQGVGIRVDGVDGVEVFPLRQIVPDDHVEAADASHPLVNAVIRRMDDGDVTERIGLLDIKGLIKASGQDATA</sequence>
<dbReference type="SUPFAM" id="SSF50341">
    <property type="entry name" value="CheW-like"/>
    <property type="match status" value="1"/>
</dbReference>
<dbReference type="EMBL" id="FNIA01000008">
    <property type="protein sequence ID" value="SDM86006.1"/>
    <property type="molecule type" value="Genomic_DNA"/>
</dbReference>
<evidence type="ECO:0000313" key="4">
    <source>
        <dbReference type="Proteomes" id="UP000199370"/>
    </source>
</evidence>
<protein>
    <submittedName>
        <fullName evidence="3">Purine-binding chemotaxis protein CheW</fullName>
    </submittedName>
</protein>
<dbReference type="PROSITE" id="PS50851">
    <property type="entry name" value="CHEW"/>
    <property type="match status" value="1"/>
</dbReference>
<dbReference type="Gene3D" id="2.30.30.40">
    <property type="entry name" value="SH3 Domains"/>
    <property type="match status" value="1"/>
</dbReference>
<dbReference type="GO" id="GO:0007165">
    <property type="term" value="P:signal transduction"/>
    <property type="evidence" value="ECO:0007669"/>
    <property type="project" value="InterPro"/>
</dbReference>
<feature type="domain" description="CheW-like" evidence="2">
    <location>
        <begin position="42"/>
        <end position="191"/>
    </location>
</feature>
<feature type="compositionally biased region" description="Basic and acidic residues" evidence="1">
    <location>
        <begin position="26"/>
        <end position="36"/>
    </location>
</feature>
<evidence type="ECO:0000259" key="2">
    <source>
        <dbReference type="PROSITE" id="PS50851"/>
    </source>
</evidence>
<dbReference type="OrthoDB" id="115049at2157"/>
<evidence type="ECO:0000313" key="3">
    <source>
        <dbReference type="EMBL" id="SDM86006.1"/>
    </source>
</evidence>